<dbReference type="Proteomes" id="UP000554482">
    <property type="component" value="Unassembled WGS sequence"/>
</dbReference>
<evidence type="ECO:0000256" key="1">
    <source>
        <dbReference type="SAM" id="MobiDB-lite"/>
    </source>
</evidence>
<name>A0A7J6WM47_THATH</name>
<feature type="region of interest" description="Disordered" evidence="1">
    <location>
        <begin position="1"/>
        <end position="38"/>
    </location>
</feature>
<keyword evidence="3" id="KW-1185">Reference proteome</keyword>
<dbReference type="EMBL" id="JABWDY010013223">
    <property type="protein sequence ID" value="KAF5198439.1"/>
    <property type="molecule type" value="Genomic_DNA"/>
</dbReference>
<dbReference type="AlphaFoldDB" id="A0A7J6WM47"/>
<protein>
    <submittedName>
        <fullName evidence="2">Uncharacterized protein</fullName>
    </submittedName>
</protein>
<proteinExistence type="predicted"/>
<feature type="non-terminal residue" evidence="2">
    <location>
        <position position="1"/>
    </location>
</feature>
<sequence length="240" mass="26771">MQRVVPEDEVELEDSDHQPLSHKLQRLRPPTSKSQMDHTDFDLSGVDIYLIQFEGVYIEEDSLDVPVIHRDEGKTIVNEMIASQAIQQQTVSMAVTQSVASLSIKGIPSTAATSKKGIPVNANLNLNQRTTSASAGCAPIFSPSFRMDGKSVTVSDSTRNGPPVAHIKDFSGELIDRDNTKDAHLKKLKPNRDQLFKEKENLKIAVSQSEINQKFKENFFPLKTEMAKLRKSNEKHLADM</sequence>
<comment type="caution">
    <text evidence="2">The sequence shown here is derived from an EMBL/GenBank/DDBJ whole genome shotgun (WGS) entry which is preliminary data.</text>
</comment>
<organism evidence="2 3">
    <name type="scientific">Thalictrum thalictroides</name>
    <name type="common">Rue-anemone</name>
    <name type="synonym">Anemone thalictroides</name>
    <dbReference type="NCBI Taxonomy" id="46969"/>
    <lineage>
        <taxon>Eukaryota</taxon>
        <taxon>Viridiplantae</taxon>
        <taxon>Streptophyta</taxon>
        <taxon>Embryophyta</taxon>
        <taxon>Tracheophyta</taxon>
        <taxon>Spermatophyta</taxon>
        <taxon>Magnoliopsida</taxon>
        <taxon>Ranunculales</taxon>
        <taxon>Ranunculaceae</taxon>
        <taxon>Thalictroideae</taxon>
        <taxon>Thalictrum</taxon>
    </lineage>
</organism>
<reference evidence="2 3" key="1">
    <citation type="submission" date="2020-06" db="EMBL/GenBank/DDBJ databases">
        <title>Transcriptomic and genomic resources for Thalictrum thalictroides and T. hernandezii: Facilitating candidate gene discovery in an emerging model plant lineage.</title>
        <authorList>
            <person name="Arias T."/>
            <person name="Riano-Pachon D.M."/>
            <person name="Di Stilio V.S."/>
        </authorList>
    </citation>
    <scope>NUCLEOTIDE SEQUENCE [LARGE SCALE GENOMIC DNA]</scope>
    <source>
        <strain evidence="3">cv. WT478/WT964</strain>
        <tissue evidence="2">Leaves</tissue>
    </source>
</reference>
<gene>
    <name evidence="2" type="ORF">FRX31_011976</name>
</gene>
<evidence type="ECO:0000313" key="3">
    <source>
        <dbReference type="Proteomes" id="UP000554482"/>
    </source>
</evidence>
<accession>A0A7J6WM47</accession>
<evidence type="ECO:0000313" key="2">
    <source>
        <dbReference type="EMBL" id="KAF5198439.1"/>
    </source>
</evidence>